<gene>
    <name evidence="1" type="ORF">FCN18_33190</name>
</gene>
<protein>
    <submittedName>
        <fullName evidence="1">Uncharacterized protein</fullName>
    </submittedName>
</protein>
<evidence type="ECO:0000313" key="2">
    <source>
        <dbReference type="Proteomes" id="UP000309992"/>
    </source>
</evidence>
<dbReference type="EMBL" id="SWMS01000030">
    <property type="protein sequence ID" value="TKG61498.1"/>
    <property type="molecule type" value="Genomic_DNA"/>
</dbReference>
<comment type="caution">
    <text evidence="1">The sequence shown here is derived from an EMBL/GenBank/DDBJ whole genome shotgun (WGS) entry which is preliminary data.</text>
</comment>
<dbReference type="RefSeq" id="WP_137096974.1">
    <property type="nucleotide sequence ID" value="NZ_SWMS01000030.1"/>
</dbReference>
<reference evidence="1 2" key="1">
    <citation type="journal article" date="2015" name="Antonie Van Leeuwenhoek">
        <title>Prauserella endophytica sp. nov., an endophytic actinobacterium isolated from Tamarix taklamakanensis.</title>
        <authorList>
            <person name="Liu J.M."/>
            <person name="Habden X."/>
            <person name="Guo L."/>
            <person name="Tuo L."/>
            <person name="Jiang Z.K."/>
            <person name="Liu S.W."/>
            <person name="Liu X.F."/>
            <person name="Chen L."/>
            <person name="Li R.F."/>
            <person name="Zhang Y.Q."/>
            <person name="Sun C.H."/>
        </authorList>
    </citation>
    <scope>NUCLEOTIDE SEQUENCE [LARGE SCALE GENOMIC DNA]</scope>
    <source>
        <strain evidence="1 2">CGMCC 4.7182</strain>
    </source>
</reference>
<evidence type="ECO:0000313" key="1">
    <source>
        <dbReference type="EMBL" id="TKG61498.1"/>
    </source>
</evidence>
<name>A0ABY2RUW1_9PSEU</name>
<dbReference type="Proteomes" id="UP000309992">
    <property type="component" value="Unassembled WGS sequence"/>
</dbReference>
<accession>A0ABY2RUW1</accession>
<sequence length="87" mass="9500">MGATPVSHYVHALRLLAVRAMRSGQRCIDRHDYAAAAEFIELAADLADALAAEVESVEPEQADKLRLIGRMRRRWAAEADIAALVAS</sequence>
<proteinExistence type="predicted"/>
<organism evidence="1 2">
    <name type="scientific">Prauserella endophytica</name>
    <dbReference type="NCBI Taxonomy" id="1592324"/>
    <lineage>
        <taxon>Bacteria</taxon>
        <taxon>Bacillati</taxon>
        <taxon>Actinomycetota</taxon>
        <taxon>Actinomycetes</taxon>
        <taxon>Pseudonocardiales</taxon>
        <taxon>Pseudonocardiaceae</taxon>
        <taxon>Prauserella</taxon>
        <taxon>Prauserella coralliicola group</taxon>
    </lineage>
</organism>
<keyword evidence="2" id="KW-1185">Reference proteome</keyword>